<evidence type="ECO:0000313" key="2">
    <source>
        <dbReference type="EMBL" id="PTQ12679.1"/>
    </source>
</evidence>
<reference evidence="2 3" key="1">
    <citation type="submission" date="2017-09" db="EMBL/GenBank/DDBJ databases">
        <title>Sphingomonas panjinensis sp.nov., isolated from oil-contaminated soil.</title>
        <authorList>
            <person name="Wang L."/>
            <person name="Chen L."/>
        </authorList>
    </citation>
    <scope>NUCLEOTIDE SEQUENCE [LARGE SCALE GENOMIC DNA]</scope>
    <source>
        <strain evidence="2 3">FW-11</strain>
    </source>
</reference>
<sequence>MRLSPVPQSPLASAAFDMRLARHGARLDRQLQALYGATPDAAELPARVRTLLRARFEERPEELLALDAAREARPDWFVDPAMLGYSTYVDRFGSTVAGVESRVDYLENLGVRYLHLLALLKAREGDSDGGFAVADYLAVEPALGSMADLERLTARLRRARISLCVDFALNHTADDHHWAKAAKAGDPHYRDFYIVLDDEAEVAAREARLGQIFPKTAPGNFTYIPELKGWAWTTFYPFQWDLNWANPELFLAMLDALLTLANRGIEAFRLDSIAFLWKEAGTDCRNLPLAHVVVRALRAALDIVAPGVLLKAEAIVPTRHVLPYFGGEEGGEPVPECHLVYNNSLMVSGWAALAEGDARLPLAIQQESAKLPPNANWLSYSRCHDDIGWGALLGDLAAIDPAPEARLKAVAAMLEGRSGGWGRGEAFQTDGDGLHGTNGTMASLAGLEAAGEDPALRERAFARIRLLNALAIASGGLATLYMGDETGVLNDRTYLADPEKAHEGRWLHRPVMDWSATTTPDAARIGGDIAALLAARIASGGAGNVRALDSRNPAVLALACGMDIVLLNFSPDTTTVDIGLTSWRDRLGKGAGTGMIDIGGLDVIWAARE</sequence>
<dbReference type="OrthoDB" id="9805159at2"/>
<dbReference type="InterPro" id="IPR006047">
    <property type="entry name" value="GH13_cat_dom"/>
</dbReference>
<dbReference type="RefSeq" id="WP_107965916.1">
    <property type="nucleotide sequence ID" value="NZ_NWBU01000004.1"/>
</dbReference>
<dbReference type="InterPro" id="IPR045857">
    <property type="entry name" value="O16G_dom_2"/>
</dbReference>
<dbReference type="EMBL" id="NWBU01000004">
    <property type="protein sequence ID" value="PTQ12679.1"/>
    <property type="molecule type" value="Genomic_DNA"/>
</dbReference>
<dbReference type="PANTHER" id="PTHR10357:SF213">
    <property type="entry name" value="ALPHA AMYLASE CATALYTIC REGION"/>
    <property type="match status" value="1"/>
</dbReference>
<dbReference type="SUPFAM" id="SSF51445">
    <property type="entry name" value="(Trans)glycosidases"/>
    <property type="match status" value="1"/>
</dbReference>
<dbReference type="AlphaFoldDB" id="A0A2T5G0K1"/>
<proteinExistence type="predicted"/>
<name>A0A2T5G0K1_9SPHN</name>
<dbReference type="SMART" id="SM00642">
    <property type="entry name" value="Aamy"/>
    <property type="match status" value="1"/>
</dbReference>
<accession>A0A2T5G0K1</accession>
<dbReference type="PANTHER" id="PTHR10357">
    <property type="entry name" value="ALPHA-AMYLASE FAMILY MEMBER"/>
    <property type="match status" value="1"/>
</dbReference>
<evidence type="ECO:0000259" key="1">
    <source>
        <dbReference type="SMART" id="SM00642"/>
    </source>
</evidence>
<dbReference type="Gene3D" id="3.90.400.10">
    <property type="entry name" value="Oligo-1,6-glucosidase, Domain 2"/>
    <property type="match status" value="1"/>
</dbReference>
<gene>
    <name evidence="2" type="ORF">CLG96_00470</name>
</gene>
<dbReference type="Gene3D" id="3.20.20.80">
    <property type="entry name" value="Glycosidases"/>
    <property type="match status" value="1"/>
</dbReference>
<dbReference type="Proteomes" id="UP000244162">
    <property type="component" value="Unassembled WGS sequence"/>
</dbReference>
<dbReference type="InterPro" id="IPR017853">
    <property type="entry name" value="GH"/>
</dbReference>
<protein>
    <submittedName>
        <fullName evidence="2">Amylosucrase</fullName>
    </submittedName>
</protein>
<keyword evidence="3" id="KW-1185">Reference proteome</keyword>
<dbReference type="Gene3D" id="1.10.1740.10">
    <property type="match status" value="1"/>
</dbReference>
<organism evidence="2 3">
    <name type="scientific">Sphingomonas oleivorans</name>
    <dbReference type="NCBI Taxonomy" id="1735121"/>
    <lineage>
        <taxon>Bacteria</taxon>
        <taxon>Pseudomonadati</taxon>
        <taxon>Pseudomonadota</taxon>
        <taxon>Alphaproteobacteria</taxon>
        <taxon>Sphingomonadales</taxon>
        <taxon>Sphingomonadaceae</taxon>
        <taxon>Sphingomonas</taxon>
    </lineage>
</organism>
<dbReference type="GO" id="GO:0005975">
    <property type="term" value="P:carbohydrate metabolic process"/>
    <property type="evidence" value="ECO:0007669"/>
    <property type="project" value="InterPro"/>
</dbReference>
<dbReference type="Pfam" id="PF00128">
    <property type="entry name" value="Alpha-amylase"/>
    <property type="match status" value="1"/>
</dbReference>
<comment type="caution">
    <text evidence="2">The sequence shown here is derived from an EMBL/GenBank/DDBJ whole genome shotgun (WGS) entry which is preliminary data.</text>
</comment>
<evidence type="ECO:0000313" key="3">
    <source>
        <dbReference type="Proteomes" id="UP000244162"/>
    </source>
</evidence>
<feature type="domain" description="Glycosyl hydrolase family 13 catalytic" evidence="1">
    <location>
        <begin position="86"/>
        <end position="524"/>
    </location>
</feature>